<dbReference type="Pfam" id="PF11736">
    <property type="entry name" value="DUF3299"/>
    <property type="match status" value="1"/>
</dbReference>
<dbReference type="Proteomes" id="UP001139971">
    <property type="component" value="Unassembled WGS sequence"/>
</dbReference>
<dbReference type="EMBL" id="JAOVZO020000001">
    <property type="protein sequence ID" value="MDC8011110.1"/>
    <property type="molecule type" value="Genomic_DNA"/>
</dbReference>
<accession>A0A9X3YH72</accession>
<evidence type="ECO:0000313" key="2">
    <source>
        <dbReference type="Proteomes" id="UP001139971"/>
    </source>
</evidence>
<sequence>MRRLLCVVAIVLAGCSPEPAPPVPVERDDGAALARAATDGAMAARRHAARSGLAPAVTGGAVAPEPAAPPKAHDGYADVDWTDLMPRAELDALRRGDAPAIDHHGARRMTQSGSFHTVSTYTGRRIRLAGYVVPVAFDDAEHVREFLFVPYFGACIHVPPPPPNQLVHVTLAQSVRAPDPWEPQWLRGTLREERVDGDLGNAAYVMDDASLAPYDG</sequence>
<name>A0A9X3YH72_9GAMM</name>
<evidence type="ECO:0000313" key="1">
    <source>
        <dbReference type="EMBL" id="MDC8011110.1"/>
    </source>
</evidence>
<gene>
    <name evidence="1" type="ORF">OD750_000970</name>
</gene>
<reference evidence="1" key="1">
    <citation type="submission" date="2023-02" db="EMBL/GenBank/DDBJ databases">
        <title>Tahibacter soli sp. nov. isolated from soil.</title>
        <authorList>
            <person name="Baek J.H."/>
            <person name="Lee J.K."/>
            <person name="Choi D.G."/>
            <person name="Jeon C.O."/>
        </authorList>
    </citation>
    <scope>NUCLEOTIDE SEQUENCE</scope>
    <source>
        <strain evidence="1">BL</strain>
    </source>
</reference>
<keyword evidence="2" id="KW-1185">Reference proteome</keyword>
<protein>
    <submittedName>
        <fullName evidence="1">DUF3299 domain-containing protein</fullName>
    </submittedName>
</protein>
<dbReference type="AlphaFoldDB" id="A0A9X3YH72"/>
<organism evidence="1 2">
    <name type="scientific">Tahibacter soli</name>
    <dbReference type="NCBI Taxonomy" id="2983605"/>
    <lineage>
        <taxon>Bacteria</taxon>
        <taxon>Pseudomonadati</taxon>
        <taxon>Pseudomonadota</taxon>
        <taxon>Gammaproteobacteria</taxon>
        <taxon>Lysobacterales</taxon>
        <taxon>Rhodanobacteraceae</taxon>
        <taxon>Tahibacter</taxon>
    </lineage>
</organism>
<proteinExistence type="predicted"/>
<dbReference type="Gene3D" id="2.40.50.870">
    <property type="entry name" value="Protein of unknown function (DUF3299)"/>
    <property type="match status" value="1"/>
</dbReference>
<dbReference type="InterPro" id="IPR021727">
    <property type="entry name" value="DUF3299"/>
</dbReference>
<comment type="caution">
    <text evidence="1">The sequence shown here is derived from an EMBL/GenBank/DDBJ whole genome shotgun (WGS) entry which is preliminary data.</text>
</comment>
<dbReference type="RefSeq" id="WP_263544526.1">
    <property type="nucleotide sequence ID" value="NZ_JAOVZO020000001.1"/>
</dbReference>
<dbReference type="PROSITE" id="PS51257">
    <property type="entry name" value="PROKAR_LIPOPROTEIN"/>
    <property type="match status" value="1"/>
</dbReference>